<gene>
    <name evidence="2" type="ORF">GCM10009680_50530</name>
</gene>
<proteinExistence type="predicted"/>
<name>A0ABN2IEA2_9ACTN</name>
<dbReference type="InterPro" id="IPR036259">
    <property type="entry name" value="MFS_trans_sf"/>
</dbReference>
<evidence type="ECO:0000313" key="2">
    <source>
        <dbReference type="EMBL" id="GAA1703463.1"/>
    </source>
</evidence>
<protein>
    <recommendedName>
        <fullName evidence="4">Major facilitator superfamily (MFS) profile domain-containing protein</fullName>
    </recommendedName>
</protein>
<keyword evidence="1" id="KW-0812">Transmembrane</keyword>
<feature type="transmembrane region" description="Helical" evidence="1">
    <location>
        <begin position="34"/>
        <end position="58"/>
    </location>
</feature>
<accession>A0ABN2IEA2</accession>
<dbReference type="Proteomes" id="UP001499947">
    <property type="component" value="Unassembled WGS sequence"/>
</dbReference>
<keyword evidence="1" id="KW-0472">Membrane</keyword>
<evidence type="ECO:0000313" key="3">
    <source>
        <dbReference type="Proteomes" id="UP001499947"/>
    </source>
</evidence>
<sequence>MTGAERGVAIGVATLVFLIGASAGAALVGGLGGVASLSTVFLVLTALPVAGTAVLLLAGRRRTALA</sequence>
<dbReference type="EMBL" id="BAAALR010000057">
    <property type="protein sequence ID" value="GAA1703463.1"/>
    <property type="molecule type" value="Genomic_DNA"/>
</dbReference>
<reference evidence="2 3" key="1">
    <citation type="journal article" date="2019" name="Int. J. Syst. Evol. Microbiol.">
        <title>The Global Catalogue of Microorganisms (GCM) 10K type strain sequencing project: providing services to taxonomists for standard genome sequencing and annotation.</title>
        <authorList>
            <consortium name="The Broad Institute Genomics Platform"/>
            <consortium name="The Broad Institute Genome Sequencing Center for Infectious Disease"/>
            <person name="Wu L."/>
            <person name="Ma J."/>
        </authorList>
    </citation>
    <scope>NUCLEOTIDE SEQUENCE [LARGE SCALE GENOMIC DNA]</scope>
    <source>
        <strain evidence="2 3">JCM 13244</strain>
    </source>
</reference>
<dbReference type="SUPFAM" id="SSF103473">
    <property type="entry name" value="MFS general substrate transporter"/>
    <property type="match status" value="1"/>
</dbReference>
<evidence type="ECO:0000256" key="1">
    <source>
        <dbReference type="SAM" id="Phobius"/>
    </source>
</evidence>
<evidence type="ECO:0008006" key="4">
    <source>
        <dbReference type="Google" id="ProtNLM"/>
    </source>
</evidence>
<organism evidence="2 3">
    <name type="scientific">Streptomyces yatensis</name>
    <dbReference type="NCBI Taxonomy" id="155177"/>
    <lineage>
        <taxon>Bacteria</taxon>
        <taxon>Bacillati</taxon>
        <taxon>Actinomycetota</taxon>
        <taxon>Actinomycetes</taxon>
        <taxon>Kitasatosporales</taxon>
        <taxon>Streptomycetaceae</taxon>
        <taxon>Streptomyces</taxon>
        <taxon>Streptomyces violaceusniger group</taxon>
    </lineage>
</organism>
<keyword evidence="1" id="KW-1133">Transmembrane helix</keyword>
<feature type="transmembrane region" description="Helical" evidence="1">
    <location>
        <begin position="7"/>
        <end position="28"/>
    </location>
</feature>
<dbReference type="RefSeq" id="WP_211121299.1">
    <property type="nucleotide sequence ID" value="NZ_BAAALR010000057.1"/>
</dbReference>
<keyword evidence="3" id="KW-1185">Reference proteome</keyword>
<comment type="caution">
    <text evidence="2">The sequence shown here is derived from an EMBL/GenBank/DDBJ whole genome shotgun (WGS) entry which is preliminary data.</text>
</comment>